<organism evidence="1 2">
    <name type="scientific">Marilutibacter maris</name>
    <dbReference type="NCBI Taxonomy" id="1605891"/>
    <lineage>
        <taxon>Bacteria</taxon>
        <taxon>Pseudomonadati</taxon>
        <taxon>Pseudomonadota</taxon>
        <taxon>Gammaproteobacteria</taxon>
        <taxon>Lysobacterales</taxon>
        <taxon>Lysobacteraceae</taxon>
        <taxon>Marilutibacter</taxon>
    </lineage>
</organism>
<dbReference type="AlphaFoldDB" id="A0A508B1U8"/>
<reference evidence="1 2" key="1">
    <citation type="submission" date="2019-10" db="EMBL/GenBank/DDBJ databases">
        <title>Lysobacter alkalisoli sp. nov., isolated from saline-alkaline soil.</title>
        <authorList>
            <person name="Sun J.-Q."/>
        </authorList>
    </citation>
    <scope>NUCLEOTIDE SEQUENCE [LARGE SCALE GENOMIC DNA]</scope>
    <source>
        <strain evidence="1 2">KCTC 42381</strain>
    </source>
</reference>
<dbReference type="Proteomes" id="UP000320431">
    <property type="component" value="Unassembled WGS sequence"/>
</dbReference>
<evidence type="ECO:0000313" key="2">
    <source>
        <dbReference type="Proteomes" id="UP000320431"/>
    </source>
</evidence>
<comment type="caution">
    <text evidence="1">The sequence shown here is derived from an EMBL/GenBank/DDBJ whole genome shotgun (WGS) entry which is preliminary data.</text>
</comment>
<gene>
    <name evidence="1" type="ORF">FKV24_002250</name>
</gene>
<name>A0A508B1U8_9GAMM</name>
<dbReference type="RefSeq" id="WP_141481047.1">
    <property type="nucleotide sequence ID" value="NZ_VICD02000024.1"/>
</dbReference>
<dbReference type="EMBL" id="VICD02000024">
    <property type="protein sequence ID" value="KAB8198408.1"/>
    <property type="molecule type" value="Genomic_DNA"/>
</dbReference>
<accession>A0A508B1U8</accession>
<proteinExistence type="predicted"/>
<sequence>MLHWPQLSDQERGAIEGLLAGCDTQVAQQLLDELAGALETNSIKTSPSRWFRAVVVRCKRGEFEPSAGIAVADRRIRHRLEAGKKQEAKRVAAPEQVRSHLESIETLLKGRSSSGGH</sequence>
<evidence type="ECO:0000313" key="1">
    <source>
        <dbReference type="EMBL" id="KAB8198408.1"/>
    </source>
</evidence>
<protein>
    <submittedName>
        <fullName evidence="1">Uncharacterized protein</fullName>
    </submittedName>
</protein>